<evidence type="ECO:0000259" key="4">
    <source>
        <dbReference type="PROSITE" id="PS50887"/>
    </source>
</evidence>
<feature type="domain" description="GGDEF" evidence="4">
    <location>
        <begin position="453"/>
        <end position="586"/>
    </location>
</feature>
<accession>A0A844GRR8</accession>
<dbReference type="Pfam" id="PF00563">
    <property type="entry name" value="EAL"/>
    <property type="match status" value="1"/>
</dbReference>
<dbReference type="InterPro" id="IPR035965">
    <property type="entry name" value="PAS-like_dom_sf"/>
</dbReference>
<dbReference type="SUPFAM" id="SSF55785">
    <property type="entry name" value="PYP-like sensor domain (PAS domain)"/>
    <property type="match status" value="1"/>
</dbReference>
<dbReference type="InterPro" id="IPR000160">
    <property type="entry name" value="GGDEF_dom"/>
</dbReference>
<sequence>MNSDYIKTTSHSDLQPITHVLVLEDDSSRRTIILEEANYSIGRDPRNKIILSSKKVSRFHATLLRRTDTKNRSFSYWLLDGDLQGNRSTNGIFINEKRCLVQELKHEDTIRFGFEVQASYYVLNSVDDLALLQSGDFEKASESDSTGTEKLPAKKKAEKEKVSKQTLVISEANLESERGNLQDSEIAKLASFPELSPNPIIELDWNGNITYLNPSATNKFPELKNNTIINTHPLLLGLIDNITTHGKNNKLFVREIQIKDQIFEQYLHYLPDKKLIRSYIFDFTKRKALESQLQDSEQRYRAFISQTKEGVFLVDANSKKILEANNALADLLGYSLDEIYSLKLYDLIDLSTAVLDEQVDFILKSKKDKAVVREFVYKSKNKLPLELESNVIWISYGDQVILSFTVRPVTRNINQQTYIQEEGLYDLETGLPNRQLFLEQLKTAIANIRRQKGLLCIVFLELEILEEGKDTLGYSLRSGILDGFAKRLRTSLRGGDTVAHWESSQFVCLLPHVRSIQDVGRICSRMLEALKPPFFLENHKIHTKISIGVSLKELEEKSAETLLNQAQTALFRSKESGKNNFKFFDAQRQEKIERFLRIEKLLAHALDRNEFTLQYHPQVAIDLEKITGIEALIRWEHPDLGRITPDQFIPMAEETGLIVPMGEWVLETACRQRVAWQGSYLDDQPICVNISTQQFQQPNFVAMVKGVLEKTSLNPFFLELEIKETTLAEDNPTMVKILHELADLGVRVALDDFGTGISSIGYLRQFSFSTLKLDRPVIKKMRSNPQDKALVHAIITLSKSFDNLRIVAEGVEEKSQIEDLIKLGCQEIQGNWLTPPLVEQDMTEFLANYGYISK</sequence>
<dbReference type="Gene3D" id="3.30.450.20">
    <property type="entry name" value="PAS domain"/>
    <property type="match status" value="1"/>
</dbReference>
<dbReference type="InterPro" id="IPR000253">
    <property type="entry name" value="FHA_dom"/>
</dbReference>
<dbReference type="PROSITE" id="PS50006">
    <property type="entry name" value="FHA_DOMAIN"/>
    <property type="match status" value="1"/>
</dbReference>
<feature type="domain" description="PAS" evidence="2">
    <location>
        <begin position="296"/>
        <end position="348"/>
    </location>
</feature>
<dbReference type="SUPFAM" id="SSF141868">
    <property type="entry name" value="EAL domain-like"/>
    <property type="match status" value="1"/>
</dbReference>
<dbReference type="PROSITE" id="PS50887">
    <property type="entry name" value="GGDEF"/>
    <property type="match status" value="1"/>
</dbReference>
<dbReference type="RefSeq" id="WP_155082632.1">
    <property type="nucleotide sequence ID" value="NZ_WMIA01000002.1"/>
</dbReference>
<dbReference type="NCBIfam" id="TIGR00254">
    <property type="entry name" value="GGDEF"/>
    <property type="match status" value="1"/>
</dbReference>
<comment type="caution">
    <text evidence="5">The sequence shown here is derived from an EMBL/GenBank/DDBJ whole genome shotgun (WGS) entry which is preliminary data.</text>
</comment>
<proteinExistence type="predicted"/>
<dbReference type="InterPro" id="IPR043128">
    <property type="entry name" value="Rev_trsase/Diguanyl_cyclase"/>
</dbReference>
<gene>
    <name evidence="5" type="ORF">GGC33_02355</name>
</gene>
<dbReference type="Proteomes" id="UP000437131">
    <property type="component" value="Unassembled WGS sequence"/>
</dbReference>
<dbReference type="SUPFAM" id="SSF49879">
    <property type="entry name" value="SMAD/FHA domain"/>
    <property type="match status" value="1"/>
</dbReference>
<dbReference type="Gene3D" id="2.60.200.20">
    <property type="match status" value="1"/>
</dbReference>
<reference evidence="5 6" key="1">
    <citation type="submission" date="2019-11" db="EMBL/GenBank/DDBJ databases">
        <title>Isolation of a new High Light Tolerant Cyanobacteria.</title>
        <authorList>
            <person name="Dobson Z."/>
            <person name="Vaughn N."/>
            <person name="Vaughn M."/>
            <person name="Fromme P."/>
            <person name="Mazor Y."/>
        </authorList>
    </citation>
    <scope>NUCLEOTIDE SEQUENCE [LARGE SCALE GENOMIC DNA]</scope>
    <source>
        <strain evidence="5 6">0216</strain>
    </source>
</reference>
<dbReference type="InterPro" id="IPR000014">
    <property type="entry name" value="PAS"/>
</dbReference>
<dbReference type="SMART" id="SM00240">
    <property type="entry name" value="FHA"/>
    <property type="match status" value="1"/>
</dbReference>
<dbReference type="Pfam" id="PF13188">
    <property type="entry name" value="PAS_8"/>
    <property type="match status" value="1"/>
</dbReference>
<feature type="domain" description="EAL" evidence="3">
    <location>
        <begin position="595"/>
        <end position="850"/>
    </location>
</feature>
<dbReference type="PANTHER" id="PTHR44757">
    <property type="entry name" value="DIGUANYLATE CYCLASE DGCP"/>
    <property type="match status" value="1"/>
</dbReference>
<dbReference type="Gene3D" id="3.20.20.450">
    <property type="entry name" value="EAL domain"/>
    <property type="match status" value="1"/>
</dbReference>
<dbReference type="SMART" id="SM00091">
    <property type="entry name" value="PAS"/>
    <property type="match status" value="2"/>
</dbReference>
<dbReference type="Pfam" id="PF00498">
    <property type="entry name" value="FHA"/>
    <property type="match status" value="1"/>
</dbReference>
<evidence type="ECO:0000313" key="6">
    <source>
        <dbReference type="Proteomes" id="UP000437131"/>
    </source>
</evidence>
<protein>
    <submittedName>
        <fullName evidence="5">EAL domain-containing protein</fullName>
    </submittedName>
</protein>
<dbReference type="InterPro" id="IPR029787">
    <property type="entry name" value="Nucleotide_cyclase"/>
</dbReference>
<dbReference type="SMART" id="SM00267">
    <property type="entry name" value="GGDEF"/>
    <property type="match status" value="1"/>
</dbReference>
<evidence type="ECO:0000313" key="5">
    <source>
        <dbReference type="EMBL" id="MTF37771.1"/>
    </source>
</evidence>
<feature type="domain" description="FHA" evidence="1">
    <location>
        <begin position="39"/>
        <end position="99"/>
    </location>
</feature>
<dbReference type="SMART" id="SM00052">
    <property type="entry name" value="EAL"/>
    <property type="match status" value="1"/>
</dbReference>
<dbReference type="Gene3D" id="3.30.70.270">
    <property type="match status" value="1"/>
</dbReference>
<name>A0A844GRR8_9CHRO</name>
<dbReference type="SUPFAM" id="SSF55073">
    <property type="entry name" value="Nucleotide cyclase"/>
    <property type="match status" value="1"/>
</dbReference>
<dbReference type="CDD" id="cd01948">
    <property type="entry name" value="EAL"/>
    <property type="match status" value="1"/>
</dbReference>
<organism evidence="5 6">
    <name type="scientific">Cyanobacterium aponinum 0216</name>
    <dbReference type="NCBI Taxonomy" id="2676140"/>
    <lineage>
        <taxon>Bacteria</taxon>
        <taxon>Bacillati</taxon>
        <taxon>Cyanobacteriota</taxon>
        <taxon>Cyanophyceae</taxon>
        <taxon>Oscillatoriophycideae</taxon>
        <taxon>Chroococcales</taxon>
        <taxon>Geminocystaceae</taxon>
        <taxon>Cyanobacterium</taxon>
    </lineage>
</organism>
<dbReference type="Pfam" id="PF00990">
    <property type="entry name" value="GGDEF"/>
    <property type="match status" value="1"/>
</dbReference>
<dbReference type="InterPro" id="IPR008984">
    <property type="entry name" value="SMAD_FHA_dom_sf"/>
</dbReference>
<dbReference type="PROSITE" id="PS50112">
    <property type="entry name" value="PAS"/>
    <property type="match status" value="1"/>
</dbReference>
<evidence type="ECO:0000259" key="3">
    <source>
        <dbReference type="PROSITE" id="PS50883"/>
    </source>
</evidence>
<evidence type="ECO:0000259" key="1">
    <source>
        <dbReference type="PROSITE" id="PS50006"/>
    </source>
</evidence>
<dbReference type="NCBIfam" id="TIGR00229">
    <property type="entry name" value="sensory_box"/>
    <property type="match status" value="1"/>
</dbReference>
<dbReference type="PROSITE" id="PS50883">
    <property type="entry name" value="EAL"/>
    <property type="match status" value="1"/>
</dbReference>
<dbReference type="CDD" id="cd01949">
    <property type="entry name" value="GGDEF"/>
    <property type="match status" value="1"/>
</dbReference>
<dbReference type="InterPro" id="IPR052155">
    <property type="entry name" value="Biofilm_reg_signaling"/>
</dbReference>
<dbReference type="CDD" id="cd00130">
    <property type="entry name" value="PAS"/>
    <property type="match status" value="1"/>
</dbReference>
<dbReference type="EMBL" id="WMIA01000002">
    <property type="protein sequence ID" value="MTF37771.1"/>
    <property type="molecule type" value="Genomic_DNA"/>
</dbReference>
<dbReference type="AlphaFoldDB" id="A0A844GRR8"/>
<dbReference type="InterPro" id="IPR035919">
    <property type="entry name" value="EAL_sf"/>
</dbReference>
<dbReference type="PANTHER" id="PTHR44757:SF2">
    <property type="entry name" value="BIOFILM ARCHITECTURE MAINTENANCE PROTEIN MBAA"/>
    <property type="match status" value="1"/>
</dbReference>
<dbReference type="InterPro" id="IPR001633">
    <property type="entry name" value="EAL_dom"/>
</dbReference>
<evidence type="ECO:0000259" key="2">
    <source>
        <dbReference type="PROSITE" id="PS50112"/>
    </source>
</evidence>